<name>A0A6H1P5S2_PRIMG</name>
<organism evidence="2 3">
    <name type="scientific">Priestia megaterium</name>
    <name type="common">Bacillus megaterium</name>
    <dbReference type="NCBI Taxonomy" id="1404"/>
    <lineage>
        <taxon>Bacteria</taxon>
        <taxon>Bacillati</taxon>
        <taxon>Bacillota</taxon>
        <taxon>Bacilli</taxon>
        <taxon>Bacillales</taxon>
        <taxon>Bacillaceae</taxon>
        <taxon>Priestia</taxon>
    </lineage>
</organism>
<dbReference type="Gene3D" id="3.40.630.30">
    <property type="match status" value="1"/>
</dbReference>
<keyword evidence="2" id="KW-0808">Transferase</keyword>
<sequence>MGVIIAIGGINIDPFANDPQIGRIRRVFVLKEYRRKGIGRFLINKILFDTRRTLKK</sequence>
<dbReference type="Pfam" id="PF13508">
    <property type="entry name" value="Acetyltransf_7"/>
    <property type="match status" value="1"/>
</dbReference>
<evidence type="ECO:0000313" key="2">
    <source>
        <dbReference type="EMBL" id="QIZ08916.1"/>
    </source>
</evidence>
<dbReference type="InterPro" id="IPR016181">
    <property type="entry name" value="Acyl_CoA_acyltransferase"/>
</dbReference>
<evidence type="ECO:0000259" key="1">
    <source>
        <dbReference type="Pfam" id="PF13508"/>
    </source>
</evidence>
<feature type="domain" description="N-acetyltransferase" evidence="1">
    <location>
        <begin position="5"/>
        <end position="48"/>
    </location>
</feature>
<dbReference type="Proteomes" id="UP000501868">
    <property type="component" value="Chromosome"/>
</dbReference>
<dbReference type="CDD" id="cd04301">
    <property type="entry name" value="NAT_SF"/>
    <property type="match status" value="1"/>
</dbReference>
<evidence type="ECO:0000313" key="3">
    <source>
        <dbReference type="Proteomes" id="UP000501868"/>
    </source>
</evidence>
<dbReference type="AlphaFoldDB" id="A0A6H1P5S2"/>
<dbReference type="GO" id="GO:0016747">
    <property type="term" value="F:acyltransferase activity, transferring groups other than amino-acyl groups"/>
    <property type="evidence" value="ECO:0007669"/>
    <property type="project" value="InterPro"/>
</dbReference>
<protein>
    <submittedName>
        <fullName evidence="2">GNAT family N-acetyltransferase</fullName>
    </submittedName>
</protein>
<proteinExistence type="predicted"/>
<gene>
    <name evidence="2" type="ORF">HFZ78_21230</name>
</gene>
<dbReference type="EMBL" id="CP051128">
    <property type="protein sequence ID" value="QIZ08916.1"/>
    <property type="molecule type" value="Genomic_DNA"/>
</dbReference>
<reference evidence="2 3" key="2">
    <citation type="submission" date="2020-04" db="EMBL/GenBank/DDBJ databases">
        <authorList>
            <person name="Fomenkov A."/>
            <person name="Anton B.P."/>
            <person name="Roberts R.J."/>
        </authorList>
    </citation>
    <scope>NUCLEOTIDE SEQUENCE [LARGE SCALE GENOMIC DNA]</scope>
    <source>
        <strain evidence="2 3">S2</strain>
    </source>
</reference>
<reference evidence="2 3" key="1">
    <citation type="submission" date="2020-04" db="EMBL/GenBank/DDBJ databases">
        <title>Genome-Wide Identification of 5-Methylcytosine Sites in Bacterial Genomes By High-Throughput Sequencing of MspJI Restriction Fragments.</title>
        <authorList>
            <person name="Wu V."/>
        </authorList>
    </citation>
    <scope>NUCLEOTIDE SEQUENCE [LARGE SCALE GENOMIC DNA]</scope>
    <source>
        <strain evidence="2 3">S2</strain>
    </source>
</reference>
<accession>A0A6H1P5S2</accession>
<dbReference type="InterPro" id="IPR000182">
    <property type="entry name" value="GNAT_dom"/>
</dbReference>
<dbReference type="SUPFAM" id="SSF55729">
    <property type="entry name" value="Acyl-CoA N-acyltransferases (Nat)"/>
    <property type="match status" value="1"/>
</dbReference>